<name>A0A372ML93_9SPIR</name>
<dbReference type="AlphaFoldDB" id="A0A372ML93"/>
<dbReference type="EMBL" id="QUWK01000002">
    <property type="protein sequence ID" value="RFU95950.1"/>
    <property type="molecule type" value="Genomic_DNA"/>
</dbReference>
<keyword evidence="2" id="KW-1185">Reference proteome</keyword>
<reference evidence="2" key="1">
    <citation type="submission" date="2018-08" db="EMBL/GenBank/DDBJ databases">
        <authorList>
            <person name="Grouzdev D.S."/>
            <person name="Krutkina M.S."/>
        </authorList>
    </citation>
    <scope>NUCLEOTIDE SEQUENCE [LARGE SCALE GENOMIC DNA]</scope>
    <source>
        <strain evidence="2">4-11</strain>
    </source>
</reference>
<dbReference type="Proteomes" id="UP000264002">
    <property type="component" value="Unassembled WGS sequence"/>
</dbReference>
<comment type="caution">
    <text evidence="1">The sequence shown here is derived from an EMBL/GenBank/DDBJ whole genome shotgun (WGS) entry which is preliminary data.</text>
</comment>
<evidence type="ECO:0000313" key="2">
    <source>
        <dbReference type="Proteomes" id="UP000264002"/>
    </source>
</evidence>
<dbReference type="RefSeq" id="WP_117329350.1">
    <property type="nucleotide sequence ID" value="NZ_QUWK01000002.1"/>
</dbReference>
<gene>
    <name evidence="1" type="ORF">DYP60_02805</name>
</gene>
<sequence>MKKSTILCMLLLFLLSTPLLSRSLGYGLGYYGEEIMDGPERVSSGVEVSLAYQPWLLEYGNPSLVGKVAFGTDQDKEWVIPYLQAGLNIDLVRTMNHPFNVIAHNVIAYTPAIGLFYQMDPMRESSSFTVEMSPLKLSQKDFWYEFFSPFISFNLDEGVVDSWGITLVRYTYFVTK</sequence>
<protein>
    <recommendedName>
        <fullName evidence="3">Outer membrane protein beta-barrel domain-containing protein</fullName>
    </recommendedName>
</protein>
<accession>A0A372ML93</accession>
<reference evidence="1 2" key="2">
    <citation type="submission" date="2018-09" db="EMBL/GenBank/DDBJ databases">
        <title>Genome of Sphaerochaeta halotolerans strain 4-11.</title>
        <authorList>
            <person name="Nazina T.N."/>
            <person name="Sokolova D.S."/>
        </authorList>
    </citation>
    <scope>NUCLEOTIDE SEQUENCE [LARGE SCALE GENOMIC DNA]</scope>
    <source>
        <strain evidence="1 2">4-11</strain>
    </source>
</reference>
<proteinExistence type="predicted"/>
<evidence type="ECO:0008006" key="3">
    <source>
        <dbReference type="Google" id="ProtNLM"/>
    </source>
</evidence>
<evidence type="ECO:0000313" key="1">
    <source>
        <dbReference type="EMBL" id="RFU95950.1"/>
    </source>
</evidence>
<organism evidence="1 2">
    <name type="scientific">Sphaerochaeta halotolerans</name>
    <dbReference type="NCBI Taxonomy" id="2293840"/>
    <lineage>
        <taxon>Bacteria</taxon>
        <taxon>Pseudomonadati</taxon>
        <taxon>Spirochaetota</taxon>
        <taxon>Spirochaetia</taxon>
        <taxon>Spirochaetales</taxon>
        <taxon>Sphaerochaetaceae</taxon>
        <taxon>Sphaerochaeta</taxon>
    </lineage>
</organism>